<sequence>MNKETIFQLAKTLDCEYEIGIWSEATDFIERQENVCDFTVTYRDGLYQITIELAEFGFAEVKSLFSSLVSFLEYTSTIYTREDGSDSIGYYLLSSTKDQKAFLCQILFR</sequence>
<keyword evidence="2" id="KW-1185">Reference proteome</keyword>
<proteinExistence type="predicted"/>
<evidence type="ECO:0000313" key="1">
    <source>
        <dbReference type="EMBL" id="MCX7570499.1"/>
    </source>
</evidence>
<gene>
    <name evidence="1" type="ORF">OS242_11050</name>
</gene>
<reference evidence="1 2" key="1">
    <citation type="submission" date="2022-11" db="EMBL/GenBank/DDBJ databases">
        <title>Study of microbial diversity in lake waters.</title>
        <authorList>
            <person name="Zhang J."/>
        </authorList>
    </citation>
    <scope>NUCLEOTIDE SEQUENCE [LARGE SCALE GENOMIC DNA]</scope>
    <source>
        <strain evidence="1 2">DT12</strain>
    </source>
</reference>
<comment type="caution">
    <text evidence="1">The sequence shown here is derived from an EMBL/GenBank/DDBJ whole genome shotgun (WGS) entry which is preliminary data.</text>
</comment>
<name>A0ABT3X6Y1_9BACL</name>
<evidence type="ECO:0000313" key="2">
    <source>
        <dbReference type="Proteomes" id="UP001208017"/>
    </source>
</evidence>
<protein>
    <submittedName>
        <fullName evidence="1">Uncharacterized protein</fullName>
    </submittedName>
</protein>
<dbReference type="Proteomes" id="UP001208017">
    <property type="component" value="Unassembled WGS sequence"/>
</dbReference>
<dbReference type="EMBL" id="JAPMLT010000004">
    <property type="protein sequence ID" value="MCX7570499.1"/>
    <property type="molecule type" value="Genomic_DNA"/>
</dbReference>
<accession>A0ABT3X6Y1</accession>
<organism evidence="1 2">
    <name type="scientific">Tumebacillus lacus</name>
    <dbReference type="NCBI Taxonomy" id="2995335"/>
    <lineage>
        <taxon>Bacteria</taxon>
        <taxon>Bacillati</taxon>
        <taxon>Bacillota</taxon>
        <taxon>Bacilli</taxon>
        <taxon>Bacillales</taxon>
        <taxon>Alicyclobacillaceae</taxon>
        <taxon>Tumebacillus</taxon>
    </lineage>
</organism>
<dbReference type="RefSeq" id="WP_267151743.1">
    <property type="nucleotide sequence ID" value="NZ_JAPMLT010000004.1"/>
</dbReference>